<dbReference type="InterPro" id="IPR012902">
    <property type="entry name" value="N_methyl_site"/>
</dbReference>
<keyword evidence="2" id="KW-1185">Reference proteome</keyword>
<evidence type="ECO:0000313" key="1">
    <source>
        <dbReference type="EMBL" id="MBM3115960.1"/>
    </source>
</evidence>
<gene>
    <name evidence="1" type="ORF">JMJ54_08960</name>
</gene>
<dbReference type="PROSITE" id="PS00409">
    <property type="entry name" value="PROKAR_NTER_METHYL"/>
    <property type="match status" value="1"/>
</dbReference>
<dbReference type="SUPFAM" id="SSF54523">
    <property type="entry name" value="Pili subunits"/>
    <property type="match status" value="1"/>
</dbReference>
<evidence type="ECO:0000313" key="2">
    <source>
        <dbReference type="Proteomes" id="UP000809431"/>
    </source>
</evidence>
<dbReference type="RefSeq" id="WP_203537937.1">
    <property type="nucleotide sequence ID" value="NZ_JAESND010000003.1"/>
</dbReference>
<dbReference type="NCBIfam" id="TIGR02532">
    <property type="entry name" value="IV_pilin_GFxxxE"/>
    <property type="match status" value="1"/>
</dbReference>
<accession>A0ABS2BKK6</accession>
<dbReference type="Proteomes" id="UP000809431">
    <property type="component" value="Unassembled WGS sequence"/>
</dbReference>
<organism evidence="1 2">
    <name type="scientific">Jeongeupia naejangsanensis</name>
    <dbReference type="NCBI Taxonomy" id="613195"/>
    <lineage>
        <taxon>Bacteria</taxon>
        <taxon>Pseudomonadati</taxon>
        <taxon>Pseudomonadota</taxon>
        <taxon>Betaproteobacteria</taxon>
        <taxon>Neisseriales</taxon>
        <taxon>Chitinibacteraceae</taxon>
        <taxon>Jeongeupia</taxon>
    </lineage>
</organism>
<comment type="caution">
    <text evidence="1">The sequence shown here is derived from an EMBL/GenBank/DDBJ whole genome shotgun (WGS) entry which is preliminary data.</text>
</comment>
<dbReference type="EMBL" id="JAESND010000003">
    <property type="protein sequence ID" value="MBM3115960.1"/>
    <property type="molecule type" value="Genomic_DNA"/>
</dbReference>
<sequence length="236" mass="24235">MVRRTGFTLIELAVVLAVIGLVLASAVQATRLMGEAQHVRDTRAQLSEIHEALLGFAVSTGHLPCPANPAAVGAGSGVEDRAAAGGCNRLQGLLPWATLGLGQNDAFGRPFSYRVTGYYADTDPATVGYCFGAKPPASVTFAMCSRGDITVRPAAGSAEILAQGVVAVVVSHGSHGPGPLQPGGAGDEAANADNDVEFVSHDRTDAANGAVTYDDLTDWLAPTTLLSRMLVAGRLP</sequence>
<name>A0ABS2BKK6_9NEIS</name>
<dbReference type="InterPro" id="IPR045584">
    <property type="entry name" value="Pilin-like"/>
</dbReference>
<dbReference type="Pfam" id="PF07963">
    <property type="entry name" value="N_methyl"/>
    <property type="match status" value="1"/>
</dbReference>
<proteinExistence type="predicted"/>
<protein>
    <submittedName>
        <fullName evidence="1">Type II secretion system protein</fullName>
    </submittedName>
</protein>
<reference evidence="1 2" key="1">
    <citation type="submission" date="2021-01" db="EMBL/GenBank/DDBJ databases">
        <title>Draft Genome Sequence and Polyhydroxyalkanoate Biosynthetic Potential of Jeongeupia naejangsanensis Type Strain DSM 24253.</title>
        <authorList>
            <person name="Turrini P."/>
            <person name="Artuso I."/>
            <person name="Lugli G.A."/>
            <person name="Frangipani E."/>
            <person name="Ventura M."/>
            <person name="Visca P."/>
        </authorList>
    </citation>
    <scope>NUCLEOTIDE SEQUENCE [LARGE SCALE GENOMIC DNA]</scope>
    <source>
        <strain evidence="1 2">DSM 24253</strain>
    </source>
</reference>
<dbReference type="Gene3D" id="3.30.700.10">
    <property type="entry name" value="Glycoprotein, Type 4 Pilin"/>
    <property type="match status" value="1"/>
</dbReference>